<evidence type="ECO:0000313" key="2">
    <source>
        <dbReference type="Proteomes" id="UP001157914"/>
    </source>
</evidence>
<accession>A0ABY1NTS5</accession>
<name>A0ABY1NTS5_9HYPH</name>
<comment type="caution">
    <text evidence="1">The sequence shown here is derived from an EMBL/GenBank/DDBJ whole genome shotgun (WGS) entry which is preliminary data.</text>
</comment>
<keyword evidence="2" id="KW-1185">Reference proteome</keyword>
<evidence type="ECO:0000313" key="1">
    <source>
        <dbReference type="EMBL" id="SMP17082.1"/>
    </source>
</evidence>
<organism evidence="1 2">
    <name type="scientific">Roseibium denhamense</name>
    <dbReference type="NCBI Taxonomy" id="76305"/>
    <lineage>
        <taxon>Bacteria</taxon>
        <taxon>Pseudomonadati</taxon>
        <taxon>Pseudomonadota</taxon>
        <taxon>Alphaproteobacteria</taxon>
        <taxon>Hyphomicrobiales</taxon>
        <taxon>Stappiaceae</taxon>
        <taxon>Roseibium</taxon>
    </lineage>
</organism>
<sequence length="167" mass="19175">MSFCALALSALNTGFVVLDRQERAPAARFSFLTELNNETRRFFDSYLEYAGNKDAETDPLIHRKLANQSILITSMISRSPNMDNKVVDVCLADLRYRVATFAEFPGPIKENWEFSIAEDLDQFFNMPGELAIEYFAESDARSQKGDAYFFPDLDLDSIYAWHCVDRR</sequence>
<proteinExistence type="predicted"/>
<dbReference type="Proteomes" id="UP001157914">
    <property type="component" value="Unassembled WGS sequence"/>
</dbReference>
<reference evidence="1 2" key="1">
    <citation type="submission" date="2017-05" db="EMBL/GenBank/DDBJ databases">
        <authorList>
            <person name="Varghese N."/>
            <person name="Submissions S."/>
        </authorList>
    </citation>
    <scope>NUCLEOTIDE SEQUENCE [LARGE SCALE GENOMIC DNA]</scope>
    <source>
        <strain evidence="1 2">DSM 15949</strain>
    </source>
</reference>
<dbReference type="EMBL" id="FXTT01000002">
    <property type="protein sequence ID" value="SMP17082.1"/>
    <property type="molecule type" value="Genomic_DNA"/>
</dbReference>
<protein>
    <submittedName>
        <fullName evidence="1">Uncharacterized protein</fullName>
    </submittedName>
</protein>
<gene>
    <name evidence="1" type="ORF">SAMN06265374_1772</name>
</gene>